<protein>
    <recommendedName>
        <fullName evidence="4">PARP-type domain-containing protein</fullName>
    </recommendedName>
</protein>
<name>A0A0M0LSJ6_9EUKA</name>
<keyword evidence="3" id="KW-1185">Reference proteome</keyword>
<feature type="compositionally biased region" description="Low complexity" evidence="1">
    <location>
        <begin position="38"/>
        <end position="48"/>
    </location>
</feature>
<organism evidence="2 3">
    <name type="scientific">Chrysochromulina tobinii</name>
    <dbReference type="NCBI Taxonomy" id="1460289"/>
    <lineage>
        <taxon>Eukaryota</taxon>
        <taxon>Haptista</taxon>
        <taxon>Haptophyta</taxon>
        <taxon>Prymnesiophyceae</taxon>
        <taxon>Prymnesiales</taxon>
        <taxon>Chrysochromulinaceae</taxon>
        <taxon>Chrysochromulina</taxon>
    </lineage>
</organism>
<dbReference type="EMBL" id="JWZX01000013">
    <property type="protein sequence ID" value="KOO53887.1"/>
    <property type="molecule type" value="Genomic_DNA"/>
</dbReference>
<feature type="region of interest" description="Disordered" evidence="1">
    <location>
        <begin position="97"/>
        <end position="154"/>
    </location>
</feature>
<dbReference type="AlphaFoldDB" id="A0A0M0LSJ6"/>
<dbReference type="Proteomes" id="UP000037460">
    <property type="component" value="Unassembled WGS sequence"/>
</dbReference>
<feature type="region of interest" description="Disordered" evidence="1">
    <location>
        <begin position="210"/>
        <end position="232"/>
    </location>
</feature>
<reference evidence="3" key="1">
    <citation type="journal article" date="2015" name="PLoS Genet.">
        <title>Genome Sequence and Transcriptome Analyses of Chrysochromulina tobin: Metabolic Tools for Enhanced Algal Fitness in the Prominent Order Prymnesiales (Haptophyceae).</title>
        <authorList>
            <person name="Hovde B.T."/>
            <person name="Deodato C.R."/>
            <person name="Hunsperger H.M."/>
            <person name="Ryken S.A."/>
            <person name="Yost W."/>
            <person name="Jha R.K."/>
            <person name="Patterson J."/>
            <person name="Monnat R.J. Jr."/>
            <person name="Barlow S.B."/>
            <person name="Starkenburg S.R."/>
            <person name="Cattolico R.A."/>
        </authorList>
    </citation>
    <scope>NUCLEOTIDE SEQUENCE</scope>
    <source>
        <strain evidence="3">CCMP291</strain>
    </source>
</reference>
<feature type="compositionally biased region" description="Basic residues" evidence="1">
    <location>
        <begin position="49"/>
        <end position="59"/>
    </location>
</feature>
<accession>A0A0M0LSJ6</accession>
<dbReference type="PROSITE" id="PS51257">
    <property type="entry name" value="PROKAR_LIPOPROTEIN"/>
    <property type="match status" value="1"/>
</dbReference>
<feature type="compositionally biased region" description="Polar residues" evidence="1">
    <location>
        <begin position="217"/>
        <end position="232"/>
    </location>
</feature>
<feature type="compositionally biased region" description="Acidic residues" evidence="1">
    <location>
        <begin position="119"/>
        <end position="130"/>
    </location>
</feature>
<proteinExistence type="predicted"/>
<comment type="caution">
    <text evidence="2">The sequence shown here is derived from an EMBL/GenBank/DDBJ whole genome shotgun (WGS) entry which is preliminary data.</text>
</comment>
<evidence type="ECO:0000313" key="2">
    <source>
        <dbReference type="EMBL" id="KOO53887.1"/>
    </source>
</evidence>
<evidence type="ECO:0000313" key="3">
    <source>
        <dbReference type="Proteomes" id="UP000037460"/>
    </source>
</evidence>
<feature type="compositionally biased region" description="Low complexity" evidence="1">
    <location>
        <begin position="60"/>
        <end position="70"/>
    </location>
</feature>
<evidence type="ECO:0000256" key="1">
    <source>
        <dbReference type="SAM" id="MobiDB-lite"/>
    </source>
</evidence>
<gene>
    <name evidence="2" type="ORF">Ctob_015376</name>
</gene>
<feature type="region of interest" description="Disordered" evidence="1">
    <location>
        <begin position="38"/>
        <end position="74"/>
    </location>
</feature>
<sequence>MAARGAGVESDPIEIDLDDSLAPLTSAAGSCPAAAAPVAPAASATAPPKGKRILKRKHGAAQAPPTAPGAHDAGIDYGEITAEIAADNLAAHIAAKADQEMAPAPSTSKAGAAPTLDPAADDFGDDEEGQFSDIEPPAPAPVVRPSSSGPVDDADFDFSGSVAAVRQRCPLCDKPLALSWNEQRGRLEHTVAAKLRSTVYHLECVLIRRGPGEDQPAQMQGSRRSCATDGSL</sequence>
<evidence type="ECO:0008006" key="4">
    <source>
        <dbReference type="Google" id="ProtNLM"/>
    </source>
</evidence>